<organism evidence="2 3">
    <name type="scientific">Mesorhizobium shonense</name>
    <dbReference type="NCBI Taxonomy" id="1209948"/>
    <lineage>
        <taxon>Bacteria</taxon>
        <taxon>Pseudomonadati</taxon>
        <taxon>Pseudomonadota</taxon>
        <taxon>Alphaproteobacteria</taxon>
        <taxon>Hyphomicrobiales</taxon>
        <taxon>Phyllobacteriaceae</taxon>
        <taxon>Mesorhizobium</taxon>
    </lineage>
</organism>
<dbReference type="Proteomes" id="UP001549036">
    <property type="component" value="Unassembled WGS sequence"/>
</dbReference>
<accession>A0ABV2I4I7</accession>
<comment type="caution">
    <text evidence="2">The sequence shown here is derived from an EMBL/GenBank/DDBJ whole genome shotgun (WGS) entry which is preliminary data.</text>
</comment>
<reference evidence="2 3" key="1">
    <citation type="submission" date="2024-06" db="EMBL/GenBank/DDBJ databases">
        <title>Genomic Encyclopedia of Type Strains, Phase IV (KMG-IV): sequencing the most valuable type-strain genomes for metagenomic binning, comparative biology and taxonomic classification.</title>
        <authorList>
            <person name="Goeker M."/>
        </authorList>
    </citation>
    <scope>NUCLEOTIDE SEQUENCE [LARGE SCALE GENOMIC DNA]</scope>
    <source>
        <strain evidence="2 3">DSM 29846</strain>
    </source>
</reference>
<sequence length="63" mass="6771">MLEQGNIDLNARPIVKNPDGSYSTVRSMSFENDGGQEVLVPTVSPDGKILSDQAAMELYGRTG</sequence>
<protein>
    <submittedName>
        <fullName evidence="2">Uncharacterized protein</fullName>
    </submittedName>
</protein>
<dbReference type="EMBL" id="JBEPLM010000030">
    <property type="protein sequence ID" value="MET3597778.1"/>
    <property type="molecule type" value="Genomic_DNA"/>
</dbReference>
<name>A0ABV2I4I7_9HYPH</name>
<proteinExistence type="predicted"/>
<gene>
    <name evidence="2" type="ORF">ABID26_007204</name>
</gene>
<evidence type="ECO:0000256" key="1">
    <source>
        <dbReference type="SAM" id="MobiDB-lite"/>
    </source>
</evidence>
<evidence type="ECO:0000313" key="2">
    <source>
        <dbReference type="EMBL" id="MET3597778.1"/>
    </source>
</evidence>
<keyword evidence="3" id="KW-1185">Reference proteome</keyword>
<feature type="region of interest" description="Disordered" evidence="1">
    <location>
        <begin position="1"/>
        <end position="20"/>
    </location>
</feature>
<evidence type="ECO:0000313" key="3">
    <source>
        <dbReference type="Proteomes" id="UP001549036"/>
    </source>
</evidence>
<dbReference type="RefSeq" id="WP_354418143.1">
    <property type="nucleotide sequence ID" value="NZ_JBEPLM010000030.1"/>
</dbReference>